<comment type="caution">
    <text evidence="1">The sequence shown here is derived from an EMBL/GenBank/DDBJ whole genome shotgun (WGS) entry which is preliminary data.</text>
</comment>
<reference evidence="1 2" key="1">
    <citation type="journal article" date="2022" name="DNA Res.">
        <title>Chromosomal-level genome assembly of the orchid tree Bauhinia variegata (Leguminosae; Cercidoideae) supports the allotetraploid origin hypothesis of Bauhinia.</title>
        <authorList>
            <person name="Zhong Y."/>
            <person name="Chen Y."/>
            <person name="Zheng D."/>
            <person name="Pang J."/>
            <person name="Liu Y."/>
            <person name="Luo S."/>
            <person name="Meng S."/>
            <person name="Qian L."/>
            <person name="Wei D."/>
            <person name="Dai S."/>
            <person name="Zhou R."/>
        </authorList>
    </citation>
    <scope>NUCLEOTIDE SEQUENCE [LARGE SCALE GENOMIC DNA]</scope>
    <source>
        <strain evidence="1">BV-YZ2020</strain>
    </source>
</reference>
<name>A0ACB9N719_BAUVA</name>
<evidence type="ECO:0000313" key="1">
    <source>
        <dbReference type="EMBL" id="KAI4332061.1"/>
    </source>
</evidence>
<dbReference type="EMBL" id="CM039432">
    <property type="protein sequence ID" value="KAI4332061.1"/>
    <property type="molecule type" value="Genomic_DNA"/>
</dbReference>
<accession>A0ACB9N719</accession>
<gene>
    <name evidence="1" type="ORF">L6164_017000</name>
</gene>
<keyword evidence="2" id="KW-1185">Reference proteome</keyword>
<dbReference type="Proteomes" id="UP000828941">
    <property type="component" value="Chromosome 7"/>
</dbReference>
<organism evidence="1 2">
    <name type="scientific">Bauhinia variegata</name>
    <name type="common">Purple orchid tree</name>
    <name type="synonym">Phanera variegata</name>
    <dbReference type="NCBI Taxonomy" id="167791"/>
    <lineage>
        <taxon>Eukaryota</taxon>
        <taxon>Viridiplantae</taxon>
        <taxon>Streptophyta</taxon>
        <taxon>Embryophyta</taxon>
        <taxon>Tracheophyta</taxon>
        <taxon>Spermatophyta</taxon>
        <taxon>Magnoliopsida</taxon>
        <taxon>eudicotyledons</taxon>
        <taxon>Gunneridae</taxon>
        <taxon>Pentapetalae</taxon>
        <taxon>rosids</taxon>
        <taxon>fabids</taxon>
        <taxon>Fabales</taxon>
        <taxon>Fabaceae</taxon>
        <taxon>Cercidoideae</taxon>
        <taxon>Cercideae</taxon>
        <taxon>Bauhiniinae</taxon>
        <taxon>Bauhinia</taxon>
    </lineage>
</organism>
<evidence type="ECO:0000313" key="2">
    <source>
        <dbReference type="Proteomes" id="UP000828941"/>
    </source>
</evidence>
<protein>
    <submittedName>
        <fullName evidence="1">Uncharacterized protein</fullName>
    </submittedName>
</protein>
<proteinExistence type="predicted"/>
<sequence length="198" mass="21947">MARRLILRSSVFRHGIENRLCPLYNHLRPTSLGTLISSAKTLDPSPLSKFSINSPLFTSAAISSSLLSNFPPFQNSRSLCSASGPSNIVLVKSEEEFTNILGKVQDKSFPAVLYFTAVWCGPCRFISPVIEELSEKYPHVTTYKIDIDEEAIHGTLGKLNISAVPTFQFYQSGKKADEIVGADVARLKDTMDKLYKEN</sequence>